<dbReference type="CDD" id="cd22585">
    <property type="entry name" value="Rcat_RBR_DEAH12-like"/>
    <property type="match status" value="1"/>
</dbReference>
<dbReference type="CDD" id="cd00590">
    <property type="entry name" value="RRM_SF"/>
    <property type="match status" value="1"/>
</dbReference>
<evidence type="ECO:0000313" key="13">
    <source>
        <dbReference type="Proteomes" id="UP001201163"/>
    </source>
</evidence>
<dbReference type="InterPro" id="IPR000504">
    <property type="entry name" value="RRM_dom"/>
</dbReference>
<dbReference type="GO" id="GO:0003723">
    <property type="term" value="F:RNA binding"/>
    <property type="evidence" value="ECO:0007669"/>
    <property type="project" value="InterPro"/>
</dbReference>
<feature type="domain" description="RING-type" evidence="11">
    <location>
        <begin position="482"/>
        <end position="690"/>
    </location>
</feature>
<dbReference type="Pfam" id="PF22191">
    <property type="entry name" value="IBR_1"/>
    <property type="match status" value="1"/>
</dbReference>
<keyword evidence="13" id="KW-1185">Reference proteome</keyword>
<dbReference type="InterPro" id="IPR002867">
    <property type="entry name" value="IBR_dom"/>
</dbReference>
<accession>A0AAD4QGT0</accession>
<evidence type="ECO:0000256" key="7">
    <source>
        <dbReference type="ARBA" id="ARBA00022786"/>
    </source>
</evidence>
<keyword evidence="6 9" id="KW-0863">Zinc-finger</keyword>
<dbReference type="Pfam" id="PF00097">
    <property type="entry name" value="zf-C3HC4"/>
    <property type="match status" value="1"/>
</dbReference>
<organism evidence="12 13">
    <name type="scientific">Lactarius akahatsu</name>
    <dbReference type="NCBI Taxonomy" id="416441"/>
    <lineage>
        <taxon>Eukaryota</taxon>
        <taxon>Fungi</taxon>
        <taxon>Dikarya</taxon>
        <taxon>Basidiomycota</taxon>
        <taxon>Agaricomycotina</taxon>
        <taxon>Agaricomycetes</taxon>
        <taxon>Russulales</taxon>
        <taxon>Russulaceae</taxon>
        <taxon>Lactarius</taxon>
    </lineage>
</organism>
<dbReference type="SUPFAM" id="SSF54928">
    <property type="entry name" value="RNA-binding domain, RBD"/>
    <property type="match status" value="1"/>
</dbReference>
<evidence type="ECO:0000256" key="8">
    <source>
        <dbReference type="ARBA" id="ARBA00022833"/>
    </source>
</evidence>
<name>A0AAD4QGT0_9AGAM</name>
<evidence type="ECO:0000259" key="11">
    <source>
        <dbReference type="PROSITE" id="PS51873"/>
    </source>
</evidence>
<dbReference type="Gene3D" id="3.30.40.10">
    <property type="entry name" value="Zinc/RING finger domain, C3HC4 (zinc finger)"/>
    <property type="match status" value="1"/>
</dbReference>
<dbReference type="Gene3D" id="3.30.70.330">
    <property type="match status" value="1"/>
</dbReference>
<dbReference type="PANTHER" id="PTHR11685">
    <property type="entry name" value="RBR FAMILY RING FINGER AND IBR DOMAIN-CONTAINING"/>
    <property type="match status" value="1"/>
</dbReference>
<evidence type="ECO:0000256" key="3">
    <source>
        <dbReference type="ARBA" id="ARBA00022679"/>
    </source>
</evidence>
<evidence type="ECO:0000256" key="6">
    <source>
        <dbReference type="ARBA" id="ARBA00022771"/>
    </source>
</evidence>
<feature type="domain" description="RING-type" evidence="10">
    <location>
        <begin position="486"/>
        <end position="527"/>
    </location>
</feature>
<keyword evidence="3" id="KW-0808">Transferase</keyword>
<keyword evidence="5" id="KW-0677">Repeat</keyword>
<dbReference type="SMART" id="SM00647">
    <property type="entry name" value="IBR"/>
    <property type="match status" value="2"/>
</dbReference>
<dbReference type="InterPro" id="IPR001841">
    <property type="entry name" value="Znf_RING"/>
</dbReference>
<evidence type="ECO:0000256" key="2">
    <source>
        <dbReference type="ARBA" id="ARBA00012251"/>
    </source>
</evidence>
<dbReference type="PROSITE" id="PS00028">
    <property type="entry name" value="ZINC_FINGER_C2H2_1"/>
    <property type="match status" value="1"/>
</dbReference>
<dbReference type="AlphaFoldDB" id="A0AAD4QGT0"/>
<gene>
    <name evidence="12" type="ORF">EDB92DRAFT_1792251</name>
</gene>
<evidence type="ECO:0000256" key="4">
    <source>
        <dbReference type="ARBA" id="ARBA00022723"/>
    </source>
</evidence>
<proteinExistence type="predicted"/>
<comment type="catalytic activity">
    <reaction evidence="1">
        <text>[E2 ubiquitin-conjugating enzyme]-S-ubiquitinyl-L-cysteine + [acceptor protein]-L-lysine = [E2 ubiquitin-conjugating enzyme]-L-cysteine + [acceptor protein]-N(6)-ubiquitinyl-L-lysine.</text>
        <dbReference type="EC" id="2.3.2.31"/>
    </reaction>
</comment>
<dbReference type="InterPro" id="IPR031127">
    <property type="entry name" value="E3_UB_ligase_RBR"/>
</dbReference>
<sequence>MDSTQVTVSGGFSIPRIVTKLESLWFTIENVPATMELAAIERIVSPFGEVKDVRLRAVKQSDNPTPRVIEVQMATYREAVSAIHGLDGREILGQCLAVHLSLARSVSKRMIRDTYVRVSWPVPCKTGYAGYSDMKAAQKAVSKADGSTTRKHWITANVYEGIPILGAHNVRFTGLPTDVGAKFWNKFGPTEGTMFERPNYQAPEFGVPAVRRTLECFGKITDFNVVPPPYKEGFVRVWCHFESPDVAAAACELHRVKQRSLGMEKISVVRVLSVLERVPRAIFDLVEQDLHLLRQNVQNHIRGAYLAILSRSENEEPGVRLVAEDSRTLARLRAELSEILAGEILKENGQQVWDDFLRGEAGSRFLNDLRARNSDVMISVHYFRRCIRLIGTPKRREPVAAAIISRLSLLRQDKVHTIPLGGKLINVFFGPELMAAQQRHGVENIRLDLQYRVLIVRGPETLYEEVQQLVHMVKSRQVANPSIDHCPVCFDPPVTPISTSCGHKWCKSCMVGYLVASADSRSFPISCLGNQGKCTALIPIRLARKVLTPTNFEALVLAAFHVHVQARPTEYHYCPTPDCPQAYPTGPRNAVITCPSCCVRICPWCHVEYHEGVTCADREDGGDRLFQEWMLAHGVKKCPGCAAPIERAEGCNHMTCTRCHTHTCWVCLQTFPQGQGIYAHMREFHGGIGL</sequence>
<dbReference type="SUPFAM" id="SSF57850">
    <property type="entry name" value="RING/U-box"/>
    <property type="match status" value="2"/>
</dbReference>
<dbReference type="GO" id="GO:0061630">
    <property type="term" value="F:ubiquitin protein ligase activity"/>
    <property type="evidence" value="ECO:0007669"/>
    <property type="project" value="UniProtKB-EC"/>
</dbReference>
<keyword evidence="8" id="KW-0862">Zinc</keyword>
<protein>
    <recommendedName>
        <fullName evidence="2">RBR-type E3 ubiquitin transferase</fullName>
        <ecNumber evidence="2">2.3.2.31</ecNumber>
    </recommendedName>
</protein>
<dbReference type="EC" id="2.3.2.31" evidence="2"/>
<dbReference type="InterPro" id="IPR044066">
    <property type="entry name" value="TRIAD_supradom"/>
</dbReference>
<dbReference type="GO" id="GO:0016567">
    <property type="term" value="P:protein ubiquitination"/>
    <property type="evidence" value="ECO:0007669"/>
    <property type="project" value="InterPro"/>
</dbReference>
<evidence type="ECO:0000256" key="5">
    <source>
        <dbReference type="ARBA" id="ARBA00022737"/>
    </source>
</evidence>
<dbReference type="CDD" id="cd20335">
    <property type="entry name" value="BRcat_RBR"/>
    <property type="match status" value="1"/>
</dbReference>
<dbReference type="InterPro" id="IPR013083">
    <property type="entry name" value="Znf_RING/FYVE/PHD"/>
</dbReference>
<dbReference type="Pfam" id="PF00076">
    <property type="entry name" value="RRM_1"/>
    <property type="match status" value="1"/>
</dbReference>
<dbReference type="PROSITE" id="PS51873">
    <property type="entry name" value="TRIAD"/>
    <property type="match status" value="1"/>
</dbReference>
<reference evidence="12" key="1">
    <citation type="submission" date="2022-01" db="EMBL/GenBank/DDBJ databases">
        <title>Comparative genomics reveals a dynamic genome evolution in the ectomycorrhizal milk-cap (Lactarius) mushrooms.</title>
        <authorList>
            <consortium name="DOE Joint Genome Institute"/>
            <person name="Lebreton A."/>
            <person name="Tang N."/>
            <person name="Kuo A."/>
            <person name="LaButti K."/>
            <person name="Drula E."/>
            <person name="Barry K."/>
            <person name="Clum A."/>
            <person name="Lipzen A."/>
            <person name="Mousain D."/>
            <person name="Ng V."/>
            <person name="Wang R."/>
            <person name="Wang X."/>
            <person name="Dai Y."/>
            <person name="Henrissat B."/>
            <person name="Grigoriev I.V."/>
            <person name="Guerin-Laguette A."/>
            <person name="Yu F."/>
            <person name="Martin F.M."/>
        </authorList>
    </citation>
    <scope>NUCLEOTIDE SEQUENCE</scope>
    <source>
        <strain evidence="12">QP</strain>
    </source>
</reference>
<dbReference type="PROSITE" id="PS50089">
    <property type="entry name" value="ZF_RING_2"/>
    <property type="match status" value="1"/>
</dbReference>
<dbReference type="InterPro" id="IPR035979">
    <property type="entry name" value="RBD_domain_sf"/>
</dbReference>
<dbReference type="EMBL" id="JAKELL010000006">
    <property type="protein sequence ID" value="KAH8998119.1"/>
    <property type="molecule type" value="Genomic_DNA"/>
</dbReference>
<keyword evidence="4" id="KW-0479">Metal-binding</keyword>
<dbReference type="Gene3D" id="1.20.120.1750">
    <property type="match status" value="1"/>
</dbReference>
<dbReference type="Proteomes" id="UP001201163">
    <property type="component" value="Unassembled WGS sequence"/>
</dbReference>
<evidence type="ECO:0000256" key="1">
    <source>
        <dbReference type="ARBA" id="ARBA00001798"/>
    </source>
</evidence>
<keyword evidence="7" id="KW-0833">Ubl conjugation pathway</keyword>
<dbReference type="InterPro" id="IPR012677">
    <property type="entry name" value="Nucleotide-bd_a/b_plait_sf"/>
</dbReference>
<dbReference type="Pfam" id="PF01485">
    <property type="entry name" value="IBR"/>
    <property type="match status" value="1"/>
</dbReference>
<comment type="caution">
    <text evidence="12">The sequence shown here is derived from an EMBL/GenBank/DDBJ whole genome shotgun (WGS) entry which is preliminary data.</text>
</comment>
<evidence type="ECO:0000256" key="9">
    <source>
        <dbReference type="PROSITE-ProRule" id="PRU00175"/>
    </source>
</evidence>
<evidence type="ECO:0000259" key="10">
    <source>
        <dbReference type="PROSITE" id="PS50089"/>
    </source>
</evidence>
<dbReference type="GO" id="GO:0008270">
    <property type="term" value="F:zinc ion binding"/>
    <property type="evidence" value="ECO:0007669"/>
    <property type="project" value="UniProtKB-KW"/>
</dbReference>
<dbReference type="InterPro" id="IPR013087">
    <property type="entry name" value="Znf_C2H2_type"/>
</dbReference>
<dbReference type="InterPro" id="IPR018957">
    <property type="entry name" value="Znf_C3HC4_RING-type"/>
</dbReference>
<evidence type="ECO:0000313" key="12">
    <source>
        <dbReference type="EMBL" id="KAH8998119.1"/>
    </source>
</evidence>